<organism evidence="2 3">
    <name type="scientific">Candidatus Dojkabacteria bacterium</name>
    <dbReference type="NCBI Taxonomy" id="2099670"/>
    <lineage>
        <taxon>Bacteria</taxon>
        <taxon>Candidatus Dojkabacteria</taxon>
    </lineage>
</organism>
<dbReference type="GO" id="GO:0051536">
    <property type="term" value="F:iron-sulfur cluster binding"/>
    <property type="evidence" value="ECO:0007669"/>
    <property type="project" value="InterPro"/>
</dbReference>
<evidence type="ECO:0000313" key="2">
    <source>
        <dbReference type="EMBL" id="MCA9377097.1"/>
    </source>
</evidence>
<comment type="caution">
    <text evidence="2">The sequence shown here is derived from an EMBL/GenBank/DDBJ whole genome shotgun (WGS) entry which is preliminary data.</text>
</comment>
<reference evidence="2" key="2">
    <citation type="journal article" date="2021" name="Microbiome">
        <title>Successional dynamics and alternative stable states in a saline activated sludge microbial community over 9 years.</title>
        <authorList>
            <person name="Wang Y."/>
            <person name="Ye J."/>
            <person name="Ju F."/>
            <person name="Liu L."/>
            <person name="Boyd J.A."/>
            <person name="Deng Y."/>
            <person name="Parks D.H."/>
            <person name="Jiang X."/>
            <person name="Yin X."/>
            <person name="Woodcroft B.J."/>
            <person name="Tyson G.W."/>
            <person name="Hugenholtz P."/>
            <person name="Polz M.F."/>
            <person name="Zhang T."/>
        </authorList>
    </citation>
    <scope>NUCLEOTIDE SEQUENCE</scope>
    <source>
        <strain evidence="2">HKST-UBA17</strain>
    </source>
</reference>
<protein>
    <submittedName>
        <fullName evidence="2">Iron-sulfur cluster assembly scaffold protein</fullName>
    </submittedName>
</protein>
<dbReference type="PANTHER" id="PTHR10093">
    <property type="entry name" value="IRON-SULFUR CLUSTER ASSEMBLY ENZYME NIFU HOMOLOG"/>
    <property type="match status" value="1"/>
</dbReference>
<feature type="domain" description="NIF system FeS cluster assembly NifU N-terminal" evidence="1">
    <location>
        <begin position="7"/>
        <end position="121"/>
    </location>
</feature>
<evidence type="ECO:0000313" key="3">
    <source>
        <dbReference type="Proteomes" id="UP000741282"/>
    </source>
</evidence>
<gene>
    <name evidence="2" type="ORF">KC685_04215</name>
</gene>
<accession>A0A955I3F6</accession>
<dbReference type="EMBL" id="JAGQLN010000017">
    <property type="protein sequence ID" value="MCA9377097.1"/>
    <property type="molecule type" value="Genomic_DNA"/>
</dbReference>
<reference evidence="2" key="1">
    <citation type="submission" date="2020-04" db="EMBL/GenBank/DDBJ databases">
        <authorList>
            <person name="Zhang T."/>
        </authorList>
    </citation>
    <scope>NUCLEOTIDE SEQUENCE</scope>
    <source>
        <strain evidence="2">HKST-UBA17</strain>
    </source>
</reference>
<sequence length="125" mass="14112">MNTTSLYKEHVIDHYKDPRNWGRMDNYTHYAKVENSSCGDEMELFIEVNDGVVKDIRYLGRGCAISIATMSMFSEILKGKQLDDIKKLSEEDVLSLVGMNSDSGRKKCALLSLSALEKALESKEI</sequence>
<dbReference type="GO" id="GO:0005506">
    <property type="term" value="F:iron ion binding"/>
    <property type="evidence" value="ECO:0007669"/>
    <property type="project" value="InterPro"/>
</dbReference>
<proteinExistence type="predicted"/>
<dbReference type="Proteomes" id="UP000741282">
    <property type="component" value="Unassembled WGS sequence"/>
</dbReference>
<name>A0A955I3F6_9BACT</name>
<dbReference type="CDD" id="cd06664">
    <property type="entry name" value="IscU_like"/>
    <property type="match status" value="1"/>
</dbReference>
<dbReference type="Gene3D" id="3.90.1010.10">
    <property type="match status" value="1"/>
</dbReference>
<evidence type="ECO:0000259" key="1">
    <source>
        <dbReference type="Pfam" id="PF01592"/>
    </source>
</evidence>
<dbReference type="InterPro" id="IPR002871">
    <property type="entry name" value="NIF_FeS_clus_asmbl_NifU_N"/>
</dbReference>
<dbReference type="GO" id="GO:0016226">
    <property type="term" value="P:iron-sulfur cluster assembly"/>
    <property type="evidence" value="ECO:0007669"/>
    <property type="project" value="InterPro"/>
</dbReference>
<dbReference type="Pfam" id="PF01592">
    <property type="entry name" value="NifU_N"/>
    <property type="match status" value="1"/>
</dbReference>
<dbReference type="SUPFAM" id="SSF82649">
    <property type="entry name" value="SufE/NifU"/>
    <property type="match status" value="1"/>
</dbReference>
<dbReference type="AlphaFoldDB" id="A0A955I3F6"/>